<dbReference type="InterPro" id="IPR000228">
    <property type="entry name" value="RNA3'_term_phos_cyc"/>
</dbReference>
<comment type="similarity">
    <text evidence="2">Belongs to the RNA 3'-terminal cyclase family. Type 2 subfamily.</text>
</comment>
<evidence type="ECO:0000259" key="6">
    <source>
        <dbReference type="Pfam" id="PF01137"/>
    </source>
</evidence>
<dbReference type="InterPro" id="IPR037136">
    <property type="entry name" value="RNA3'_phos_cyclase_dom_sf"/>
</dbReference>
<dbReference type="PANTHER" id="PTHR11096:SF1">
    <property type="entry name" value="RNA 3'-TERMINAL PHOSPHATE CYCLASE-LIKE PROTEIN"/>
    <property type="match status" value="1"/>
</dbReference>
<keyword evidence="4" id="KW-0539">Nucleus</keyword>
<dbReference type="AlphaFoldDB" id="A0A139ACF2"/>
<dbReference type="GO" id="GO:2000232">
    <property type="term" value="P:regulation of rRNA processing"/>
    <property type="evidence" value="ECO:0007669"/>
    <property type="project" value="EnsemblFungi"/>
</dbReference>
<accession>A0A139ACF2</accession>
<feature type="compositionally biased region" description="Low complexity" evidence="5">
    <location>
        <begin position="261"/>
        <end position="297"/>
    </location>
</feature>
<evidence type="ECO:0000256" key="2">
    <source>
        <dbReference type="ARBA" id="ARBA00007089"/>
    </source>
</evidence>
<dbReference type="Pfam" id="PF05189">
    <property type="entry name" value="RTC_insert"/>
    <property type="match status" value="1"/>
</dbReference>
<dbReference type="InterPro" id="IPR016443">
    <property type="entry name" value="RNA3'_term_phos_cyc_type_2"/>
</dbReference>
<dbReference type="GO" id="GO:0000480">
    <property type="term" value="P:endonucleolytic cleavage in 5'-ETS of tricistronic rRNA transcript (SSU-rRNA, 5.8S rRNA, LSU-rRNA)"/>
    <property type="evidence" value="ECO:0007669"/>
    <property type="project" value="EnsemblFungi"/>
</dbReference>
<name>A0A139ACF2_GONPJ</name>
<dbReference type="InterPro" id="IPR013792">
    <property type="entry name" value="RNA3'P_cycl/enolpyr_Trfase_a/b"/>
</dbReference>
<dbReference type="CDD" id="cd00875">
    <property type="entry name" value="RNA_Cyclase_Class_I"/>
    <property type="match status" value="1"/>
</dbReference>
<dbReference type="InterPro" id="IPR020719">
    <property type="entry name" value="RNA3'_term_phos_cycl-like_CS"/>
</dbReference>
<evidence type="ECO:0000259" key="7">
    <source>
        <dbReference type="Pfam" id="PF05189"/>
    </source>
</evidence>
<organism evidence="8 9">
    <name type="scientific">Gonapodya prolifera (strain JEL478)</name>
    <name type="common">Monoblepharis prolifera</name>
    <dbReference type="NCBI Taxonomy" id="1344416"/>
    <lineage>
        <taxon>Eukaryota</taxon>
        <taxon>Fungi</taxon>
        <taxon>Fungi incertae sedis</taxon>
        <taxon>Chytridiomycota</taxon>
        <taxon>Chytridiomycota incertae sedis</taxon>
        <taxon>Monoblepharidomycetes</taxon>
        <taxon>Monoblepharidales</taxon>
        <taxon>Gonapodyaceae</taxon>
        <taxon>Gonapodya</taxon>
    </lineage>
</organism>
<dbReference type="GO" id="GO:0000447">
    <property type="term" value="P:endonucleolytic cleavage in ITS1 to separate SSU-rRNA from 5.8S rRNA and LSU-rRNA from tricistronic rRNA transcript (SSU-rRNA, 5.8S rRNA, LSU-rRNA)"/>
    <property type="evidence" value="ECO:0007669"/>
    <property type="project" value="EnsemblFungi"/>
</dbReference>
<feature type="domain" description="RNA 3'-terminal phosphate cyclase insert" evidence="7">
    <location>
        <begin position="179"/>
        <end position="256"/>
    </location>
</feature>
<feature type="region of interest" description="Disordered" evidence="5">
    <location>
        <begin position="261"/>
        <end position="303"/>
    </location>
</feature>
<evidence type="ECO:0000256" key="1">
    <source>
        <dbReference type="ARBA" id="ARBA00004604"/>
    </source>
</evidence>
<dbReference type="GO" id="GO:0008047">
    <property type="term" value="F:enzyme activator activity"/>
    <property type="evidence" value="ECO:0007669"/>
    <property type="project" value="EnsemblFungi"/>
</dbReference>
<dbReference type="GO" id="GO:0030686">
    <property type="term" value="C:90S preribosome"/>
    <property type="evidence" value="ECO:0007669"/>
    <property type="project" value="EnsemblFungi"/>
</dbReference>
<dbReference type="InterPro" id="IPR013791">
    <property type="entry name" value="RNA3'-term_phos_cycl_insert"/>
</dbReference>
<dbReference type="GO" id="GO:0004521">
    <property type="term" value="F:RNA endonuclease activity"/>
    <property type="evidence" value="ECO:0007669"/>
    <property type="project" value="EnsemblFungi"/>
</dbReference>
<evidence type="ECO:0000313" key="9">
    <source>
        <dbReference type="Proteomes" id="UP000070544"/>
    </source>
</evidence>
<gene>
    <name evidence="8" type="ORF">M427DRAFT_112596</name>
</gene>
<keyword evidence="9" id="KW-1185">Reference proteome</keyword>
<dbReference type="PANTHER" id="PTHR11096">
    <property type="entry name" value="RNA 3' TERMINAL PHOSPHATE CYCLASE"/>
    <property type="match status" value="1"/>
</dbReference>
<dbReference type="InterPro" id="IPR023797">
    <property type="entry name" value="RNA3'_phos_cyclase_dom"/>
</dbReference>
<dbReference type="GO" id="GO:0000472">
    <property type="term" value="P:endonucleolytic cleavage to generate mature 5'-end of SSU-rRNA from (SSU-rRNA, 5.8S rRNA, LSU-rRNA)"/>
    <property type="evidence" value="ECO:0007669"/>
    <property type="project" value="EnsemblFungi"/>
</dbReference>
<dbReference type="OrthoDB" id="1911237at2759"/>
<dbReference type="Gene3D" id="3.65.10.20">
    <property type="entry name" value="RNA 3'-terminal phosphate cyclase domain"/>
    <property type="match status" value="2"/>
</dbReference>
<evidence type="ECO:0000256" key="4">
    <source>
        <dbReference type="ARBA" id="ARBA00023242"/>
    </source>
</evidence>
<protein>
    <submittedName>
        <fullName evidence="8">18S rRNA biogenesis protein</fullName>
    </submittedName>
</protein>
<dbReference type="NCBIfam" id="TIGR03400">
    <property type="entry name" value="18S_RNA_Rcl1p"/>
    <property type="match status" value="1"/>
</dbReference>
<dbReference type="PROSITE" id="PS01287">
    <property type="entry name" value="RTC"/>
    <property type="match status" value="1"/>
</dbReference>
<dbReference type="SUPFAM" id="SSF55205">
    <property type="entry name" value="EPT/RTPC-like"/>
    <property type="match status" value="1"/>
</dbReference>
<dbReference type="OMA" id="YTDQNKG"/>
<dbReference type="Pfam" id="PF01137">
    <property type="entry name" value="RTC"/>
    <property type="match status" value="1"/>
</dbReference>
<evidence type="ECO:0000313" key="8">
    <source>
        <dbReference type="EMBL" id="KXS14428.1"/>
    </source>
</evidence>
<feature type="domain" description="RNA 3'-terminal phosphate cyclase" evidence="6">
    <location>
        <begin position="4"/>
        <end position="387"/>
    </location>
</feature>
<comment type="subcellular location">
    <subcellularLocation>
        <location evidence="1">Nucleus</location>
        <location evidence="1">Nucleolus</location>
    </subcellularLocation>
</comment>
<dbReference type="EMBL" id="KQ965769">
    <property type="protein sequence ID" value="KXS14428.1"/>
    <property type="molecule type" value="Genomic_DNA"/>
</dbReference>
<evidence type="ECO:0000256" key="3">
    <source>
        <dbReference type="ARBA" id="ARBA00022517"/>
    </source>
</evidence>
<dbReference type="Proteomes" id="UP000070544">
    <property type="component" value="Unassembled WGS sequence"/>
</dbReference>
<dbReference type="GO" id="GO:0032040">
    <property type="term" value="C:small-subunit processome"/>
    <property type="evidence" value="ECO:0007669"/>
    <property type="project" value="EnsemblFungi"/>
</dbReference>
<evidence type="ECO:0000256" key="5">
    <source>
        <dbReference type="SAM" id="MobiDB-lite"/>
    </source>
</evidence>
<proteinExistence type="inferred from homology"/>
<sequence>MVIRFEGHAHFRQRLVLATLAQKAITVNGIRPSDDNPGLRDYEISFLRLLEKVSNGCVIEISYTGTSVHYRPGVITGGDVHHACPTSRAIGYFLEPLVALAPFSKLPFELTLTGITNDNVDPTVDMIRTVLLPVLRRFSGGLENGMELQIKHRGAPPLGGGLIRFLCPTTRQLSPLNFTDRGLIKRVRGVAYASRVSPQMANRVADAARGALTEFLPDVYVYSDVYKGEEAGKSPGYALTLVAESTTGALYHAEVAFQTSSSSSSSSSSTDTSSTPAPTSASASSSLRRLESNASSHSHSHSSSHLHLHNSYHFATPEDLSTRCVQLLLREIDLGGCVDTGCQWLACLMMVLGPEDVGRVRVGRRLGEFTIQYLRDIKTFFGSEFKVREDPDTGEVLLSCVGTGYVNFGKKTT</sequence>
<reference evidence="8 9" key="1">
    <citation type="journal article" date="2015" name="Genome Biol. Evol.">
        <title>Phylogenomic analyses indicate that early fungi evolved digesting cell walls of algal ancestors of land plants.</title>
        <authorList>
            <person name="Chang Y."/>
            <person name="Wang S."/>
            <person name="Sekimoto S."/>
            <person name="Aerts A.L."/>
            <person name="Choi C."/>
            <person name="Clum A."/>
            <person name="LaButti K.M."/>
            <person name="Lindquist E.A."/>
            <person name="Yee Ngan C."/>
            <person name="Ohm R.A."/>
            <person name="Salamov A.A."/>
            <person name="Grigoriev I.V."/>
            <person name="Spatafora J.W."/>
            <person name="Berbee M.L."/>
        </authorList>
    </citation>
    <scope>NUCLEOTIDE SEQUENCE [LARGE SCALE GENOMIC DNA]</scope>
    <source>
        <strain evidence="8 9">JEL478</strain>
    </source>
</reference>
<dbReference type="STRING" id="1344416.A0A139ACF2"/>
<keyword evidence="3" id="KW-0690">Ribosome biogenesis</keyword>